<organism evidence="14 15">
    <name type="scientific">Saxophila tyrrhenica</name>
    <dbReference type="NCBI Taxonomy" id="1690608"/>
    <lineage>
        <taxon>Eukaryota</taxon>
        <taxon>Fungi</taxon>
        <taxon>Dikarya</taxon>
        <taxon>Ascomycota</taxon>
        <taxon>Pezizomycotina</taxon>
        <taxon>Dothideomycetes</taxon>
        <taxon>Dothideomycetidae</taxon>
        <taxon>Mycosphaerellales</taxon>
        <taxon>Extremaceae</taxon>
        <taxon>Saxophila</taxon>
    </lineage>
</organism>
<keyword evidence="2 11" id="KW-0808">Transferase</keyword>
<evidence type="ECO:0000259" key="13">
    <source>
        <dbReference type="Pfam" id="PF01529"/>
    </source>
</evidence>
<dbReference type="EMBL" id="JAVRRT010000020">
    <property type="protein sequence ID" value="KAK5164201.1"/>
    <property type="molecule type" value="Genomic_DNA"/>
</dbReference>
<keyword evidence="7" id="KW-0449">Lipoprotein</keyword>
<dbReference type="PROSITE" id="PS50216">
    <property type="entry name" value="DHHC"/>
    <property type="match status" value="1"/>
</dbReference>
<comment type="catalytic activity">
    <reaction evidence="10 11">
        <text>L-cysteinyl-[protein] + hexadecanoyl-CoA = S-hexadecanoyl-L-cysteinyl-[protein] + CoA</text>
        <dbReference type="Rhea" id="RHEA:36683"/>
        <dbReference type="Rhea" id="RHEA-COMP:10131"/>
        <dbReference type="Rhea" id="RHEA-COMP:11032"/>
        <dbReference type="ChEBI" id="CHEBI:29950"/>
        <dbReference type="ChEBI" id="CHEBI:57287"/>
        <dbReference type="ChEBI" id="CHEBI:57379"/>
        <dbReference type="ChEBI" id="CHEBI:74151"/>
        <dbReference type="EC" id="2.3.1.225"/>
    </reaction>
</comment>
<feature type="compositionally biased region" description="Polar residues" evidence="12">
    <location>
        <begin position="746"/>
        <end position="757"/>
    </location>
</feature>
<feature type="transmembrane region" description="Helical" evidence="11">
    <location>
        <begin position="567"/>
        <end position="590"/>
    </location>
</feature>
<evidence type="ECO:0000256" key="6">
    <source>
        <dbReference type="ARBA" id="ARBA00023139"/>
    </source>
</evidence>
<feature type="region of interest" description="Disordered" evidence="12">
    <location>
        <begin position="686"/>
        <end position="773"/>
    </location>
</feature>
<dbReference type="AlphaFoldDB" id="A0AAV9NWK7"/>
<comment type="domain">
    <text evidence="11">The DHHC domain is required for palmitoyltransferase activity.</text>
</comment>
<comment type="caution">
    <text evidence="14">The sequence shown here is derived from an EMBL/GenBank/DDBJ whole genome shotgun (WGS) entry which is preliminary data.</text>
</comment>
<sequence length="773" mass="84042">MQAQDRSGSGTIKIQIRTESTTAHRYNEQHLRTVTTAMSAYSEDGNAPTSALPTFLDSDPYPSSGRDGAARPASSASAATDATSEYGTNDDFKSAKERQSNMTTLTGPSGPVGEPGLPPSRPTTASTTAQSVSQRGKRSSLQAPTSRRGFAMFAAGRGGGGSDAGSRPTSASTGRTHVPGVAAQGFFRPMSSSKLQAQRNQRPASALGQNVETAEDERQARRRRYSNASLNTLRDAPPPKEDEADIPPLPVSRGTDGQPEDNTAASVTSATPLHNNRHPNPPRLEVSGLRASTTPNGEKAPKSPSRSFRASLGIGSRASKHSQQDRRVSPTPQHEKLESHPSSPRQLSDEKAFPSSHQPQQSAKGNGKNYEYAASNTLFFLAGRCLNTRAKPLNVATFLLTVLPAVLFFAFSAPWLWLHVSPAIPIIFAYIFYITLSSFLHAALSDPGILPRNMHPHPPNPDEERDPLTVGPPTTEWVMVKTFPSTTSNRVPLPVRDATSAAENGIPAAPSTAMEVPTKYCKSCAIWRPPRAHHCRVCDACIETQDHHCVWLNNCVGRRNYRFFFSYVAFATLLAFLLLAFSLTHVGLYAQQHDISFRASLAGRTQERMAFAMFIYCVLALPYPGSLFAYHLFLIARGETTREYLNTHKFPKKDRHRPFSQATLVQNWVSVLVRPRPPSYMQFKKRYEAGDQRLGHTAPKKERRKDLRNRYSVQGTNGTTAKGANGSIAPEGHEMKQLPPLPPPSSHGQQGVQLQGPSNGGGGVVGAANSTPR</sequence>
<reference evidence="14 15" key="1">
    <citation type="submission" date="2023-08" db="EMBL/GenBank/DDBJ databases">
        <title>Black Yeasts Isolated from many extreme environments.</title>
        <authorList>
            <person name="Coleine C."/>
            <person name="Stajich J.E."/>
            <person name="Selbmann L."/>
        </authorList>
    </citation>
    <scope>NUCLEOTIDE SEQUENCE [LARGE SCALE GENOMIC DNA]</scope>
    <source>
        <strain evidence="14 15">CCFEE 5935</strain>
    </source>
</reference>
<feature type="compositionally biased region" description="Basic and acidic residues" evidence="12">
    <location>
        <begin position="90"/>
        <end position="99"/>
    </location>
</feature>
<feature type="compositionally biased region" description="Low complexity" evidence="12">
    <location>
        <begin position="122"/>
        <end position="134"/>
    </location>
</feature>
<feature type="compositionally biased region" description="Polar residues" evidence="12">
    <location>
        <begin position="260"/>
        <end position="271"/>
    </location>
</feature>
<dbReference type="RefSeq" id="XP_064654494.1">
    <property type="nucleotide sequence ID" value="XM_064807121.1"/>
</dbReference>
<name>A0AAV9NWK7_9PEZI</name>
<gene>
    <name evidence="14" type="primary">ERF2</name>
    <name evidence="14" type="ORF">LTR77_009895</name>
</gene>
<evidence type="ECO:0000256" key="9">
    <source>
        <dbReference type="ARBA" id="ARBA00023463"/>
    </source>
</evidence>
<feature type="transmembrane region" description="Helical" evidence="11">
    <location>
        <begin position="423"/>
        <end position="444"/>
    </location>
</feature>
<feature type="transmembrane region" description="Helical" evidence="11">
    <location>
        <begin position="610"/>
        <end position="633"/>
    </location>
</feature>
<keyword evidence="4 11" id="KW-1133">Transmembrane helix</keyword>
<evidence type="ECO:0000256" key="10">
    <source>
        <dbReference type="ARBA" id="ARBA00048048"/>
    </source>
</evidence>
<evidence type="ECO:0000313" key="14">
    <source>
        <dbReference type="EMBL" id="KAK5164201.1"/>
    </source>
</evidence>
<protein>
    <recommendedName>
        <fullName evidence="11">Palmitoyltransferase</fullName>
        <ecNumber evidence="11">2.3.1.225</ecNumber>
    </recommendedName>
</protein>
<feature type="region of interest" description="Disordered" evidence="12">
    <location>
        <begin position="1"/>
        <end position="368"/>
    </location>
</feature>
<comment type="subcellular location">
    <subcellularLocation>
        <location evidence="1">Endomembrane system</location>
        <topology evidence="1">Multi-pass membrane protein</topology>
    </subcellularLocation>
</comment>
<evidence type="ECO:0000256" key="3">
    <source>
        <dbReference type="ARBA" id="ARBA00022692"/>
    </source>
</evidence>
<feature type="compositionally biased region" description="Low complexity" evidence="12">
    <location>
        <begin position="715"/>
        <end position="726"/>
    </location>
</feature>
<feature type="compositionally biased region" description="Polar residues" evidence="12">
    <location>
        <begin position="1"/>
        <end position="24"/>
    </location>
</feature>
<keyword evidence="5 11" id="KW-0472">Membrane</keyword>
<evidence type="ECO:0000256" key="5">
    <source>
        <dbReference type="ARBA" id="ARBA00023136"/>
    </source>
</evidence>
<feature type="compositionally biased region" description="Polar residues" evidence="12">
    <location>
        <begin position="190"/>
        <end position="212"/>
    </location>
</feature>
<dbReference type="InterPro" id="IPR001594">
    <property type="entry name" value="Palmitoyltrfase_DHHC"/>
</dbReference>
<dbReference type="EC" id="2.3.1.225" evidence="11"/>
<evidence type="ECO:0000256" key="12">
    <source>
        <dbReference type="SAM" id="MobiDB-lite"/>
    </source>
</evidence>
<feature type="compositionally biased region" description="Basic and acidic residues" evidence="12">
    <location>
        <begin position="322"/>
        <end position="339"/>
    </location>
</feature>
<evidence type="ECO:0000313" key="15">
    <source>
        <dbReference type="Proteomes" id="UP001337655"/>
    </source>
</evidence>
<dbReference type="GO" id="GO:0005794">
    <property type="term" value="C:Golgi apparatus"/>
    <property type="evidence" value="ECO:0007669"/>
    <property type="project" value="TreeGrafter"/>
</dbReference>
<dbReference type="Pfam" id="PF01529">
    <property type="entry name" value="DHHC"/>
    <property type="match status" value="1"/>
</dbReference>
<dbReference type="PANTHER" id="PTHR22883">
    <property type="entry name" value="ZINC FINGER DHHC DOMAIN CONTAINING PROTEIN"/>
    <property type="match status" value="1"/>
</dbReference>
<evidence type="ECO:0000256" key="1">
    <source>
        <dbReference type="ARBA" id="ARBA00004127"/>
    </source>
</evidence>
<dbReference type="InterPro" id="IPR039859">
    <property type="entry name" value="PFA4/ZDH16/20/ERF2-like"/>
</dbReference>
<evidence type="ECO:0000256" key="8">
    <source>
        <dbReference type="ARBA" id="ARBA00023315"/>
    </source>
</evidence>
<evidence type="ECO:0000256" key="2">
    <source>
        <dbReference type="ARBA" id="ARBA00022679"/>
    </source>
</evidence>
<dbReference type="GO" id="GO:0005783">
    <property type="term" value="C:endoplasmic reticulum"/>
    <property type="evidence" value="ECO:0007669"/>
    <property type="project" value="TreeGrafter"/>
</dbReference>
<feature type="compositionally biased region" description="Low complexity" evidence="12">
    <location>
        <begin position="63"/>
        <end position="84"/>
    </location>
</feature>
<feature type="compositionally biased region" description="Polar residues" evidence="12">
    <location>
        <begin position="355"/>
        <end position="364"/>
    </location>
</feature>
<dbReference type="PANTHER" id="PTHR22883:SF43">
    <property type="entry name" value="PALMITOYLTRANSFERASE APP"/>
    <property type="match status" value="1"/>
</dbReference>
<dbReference type="GO" id="GO:0006612">
    <property type="term" value="P:protein targeting to membrane"/>
    <property type="evidence" value="ECO:0007669"/>
    <property type="project" value="TreeGrafter"/>
</dbReference>
<evidence type="ECO:0000256" key="11">
    <source>
        <dbReference type="RuleBase" id="RU079119"/>
    </source>
</evidence>
<dbReference type="GO" id="GO:0019706">
    <property type="term" value="F:protein-cysteine S-palmitoyltransferase activity"/>
    <property type="evidence" value="ECO:0007669"/>
    <property type="project" value="UniProtKB-EC"/>
</dbReference>
<comment type="similarity">
    <text evidence="9">Belongs to the DHHC palmitoyltransferase family. ERF2/ZDHHC9 subfamily.</text>
</comment>
<proteinExistence type="inferred from homology"/>
<keyword evidence="15" id="KW-1185">Reference proteome</keyword>
<keyword evidence="3 11" id="KW-0812">Transmembrane</keyword>
<dbReference type="Proteomes" id="UP001337655">
    <property type="component" value="Unassembled WGS sequence"/>
</dbReference>
<feature type="transmembrane region" description="Helical" evidence="11">
    <location>
        <begin position="393"/>
        <end position="417"/>
    </location>
</feature>
<dbReference type="GeneID" id="89931225"/>
<keyword evidence="6" id="KW-0564">Palmitate</keyword>
<keyword evidence="8 11" id="KW-0012">Acyltransferase</keyword>
<feature type="domain" description="Palmitoyltransferase DHHC" evidence="13">
    <location>
        <begin position="518"/>
        <end position="646"/>
    </location>
</feature>
<evidence type="ECO:0000256" key="4">
    <source>
        <dbReference type="ARBA" id="ARBA00022989"/>
    </source>
</evidence>
<evidence type="ECO:0000256" key="7">
    <source>
        <dbReference type="ARBA" id="ARBA00023288"/>
    </source>
</evidence>
<accession>A0AAV9NWK7</accession>
<feature type="compositionally biased region" description="Low complexity" evidence="12">
    <location>
        <begin position="146"/>
        <end position="155"/>
    </location>
</feature>